<dbReference type="AlphaFoldDB" id="A0A1I0HUY2"/>
<reference evidence="4" key="1">
    <citation type="submission" date="2016-10" db="EMBL/GenBank/DDBJ databases">
        <authorList>
            <person name="Varghese N."/>
            <person name="Submissions S."/>
        </authorList>
    </citation>
    <scope>NUCLEOTIDE SEQUENCE [LARGE SCALE GENOMIC DNA]</scope>
    <source>
        <strain evidence="4">NLAE-zl-G277</strain>
    </source>
</reference>
<organism evidence="3 4">
    <name type="scientific">Enterocloster lavalensis</name>
    <dbReference type="NCBI Taxonomy" id="460384"/>
    <lineage>
        <taxon>Bacteria</taxon>
        <taxon>Bacillati</taxon>
        <taxon>Bacillota</taxon>
        <taxon>Clostridia</taxon>
        <taxon>Lachnospirales</taxon>
        <taxon>Lachnospiraceae</taxon>
        <taxon>Enterocloster</taxon>
    </lineage>
</organism>
<dbReference type="Pfam" id="PF00589">
    <property type="entry name" value="Phage_integrase"/>
    <property type="match status" value="1"/>
</dbReference>
<dbReference type="GO" id="GO:0015074">
    <property type="term" value="P:DNA integration"/>
    <property type="evidence" value="ECO:0007669"/>
    <property type="project" value="InterPro"/>
</dbReference>
<dbReference type="InterPro" id="IPR050090">
    <property type="entry name" value="Tyrosine_recombinase_XerCD"/>
</dbReference>
<keyword evidence="1" id="KW-0233">DNA recombination</keyword>
<dbReference type="InterPro" id="IPR011010">
    <property type="entry name" value="DNA_brk_join_enz"/>
</dbReference>
<dbReference type="InterPro" id="IPR002104">
    <property type="entry name" value="Integrase_catalytic"/>
</dbReference>
<evidence type="ECO:0000256" key="1">
    <source>
        <dbReference type="ARBA" id="ARBA00023172"/>
    </source>
</evidence>
<dbReference type="Proteomes" id="UP000198508">
    <property type="component" value="Unassembled WGS sequence"/>
</dbReference>
<dbReference type="GO" id="GO:0006310">
    <property type="term" value="P:DNA recombination"/>
    <property type="evidence" value="ECO:0007669"/>
    <property type="project" value="UniProtKB-KW"/>
</dbReference>
<dbReference type="PANTHER" id="PTHR30349:SF82">
    <property type="entry name" value="INTEGRASE_RECOMBINASE YOEC-RELATED"/>
    <property type="match status" value="1"/>
</dbReference>
<dbReference type="SUPFAM" id="SSF56349">
    <property type="entry name" value="DNA breaking-rejoining enzymes"/>
    <property type="match status" value="1"/>
</dbReference>
<feature type="domain" description="Tyr recombinase" evidence="2">
    <location>
        <begin position="2"/>
        <end position="188"/>
    </location>
</feature>
<sequence length="192" mass="22357">MGTTQPIKNKNDIQRLKDFFLQRGEIRNYTMITLALNTSLRIGDLLKLKWKDVYNFDTQQYKIHIVVREQKTHKQNVIPINIEAKGSLTLLMQSLENLDPDMCIFKSRIGENQHIGRTRAFNIIKKAVKELNIEGTISCHSLRKTFGYQAWKMGVPPALIMSIYNHSSIEITKRYLSIDQDDKDEVFLNMNL</sequence>
<evidence type="ECO:0000259" key="2">
    <source>
        <dbReference type="PROSITE" id="PS51898"/>
    </source>
</evidence>
<proteinExistence type="predicted"/>
<dbReference type="EMBL" id="FOIM01000018">
    <property type="protein sequence ID" value="SET87929.1"/>
    <property type="molecule type" value="Genomic_DNA"/>
</dbReference>
<dbReference type="STRING" id="460384.SAMN05216313_1181"/>
<gene>
    <name evidence="3" type="ORF">SAMN05216313_1181</name>
</gene>
<evidence type="ECO:0000313" key="4">
    <source>
        <dbReference type="Proteomes" id="UP000198508"/>
    </source>
</evidence>
<name>A0A1I0HUY2_9FIRM</name>
<dbReference type="PROSITE" id="PS51898">
    <property type="entry name" value="TYR_RECOMBINASE"/>
    <property type="match status" value="1"/>
</dbReference>
<dbReference type="GO" id="GO:0003677">
    <property type="term" value="F:DNA binding"/>
    <property type="evidence" value="ECO:0007669"/>
    <property type="project" value="InterPro"/>
</dbReference>
<protein>
    <submittedName>
        <fullName evidence="3">Phage integrase family protein</fullName>
    </submittedName>
</protein>
<dbReference type="RefSeq" id="WP_092365980.1">
    <property type="nucleotide sequence ID" value="NZ_FOIM01000018.1"/>
</dbReference>
<dbReference type="PANTHER" id="PTHR30349">
    <property type="entry name" value="PHAGE INTEGRASE-RELATED"/>
    <property type="match status" value="1"/>
</dbReference>
<evidence type="ECO:0000313" key="3">
    <source>
        <dbReference type="EMBL" id="SET87929.1"/>
    </source>
</evidence>
<dbReference type="InterPro" id="IPR013762">
    <property type="entry name" value="Integrase-like_cat_sf"/>
</dbReference>
<keyword evidence="4" id="KW-1185">Reference proteome</keyword>
<dbReference type="Gene3D" id="1.10.443.10">
    <property type="entry name" value="Intergrase catalytic core"/>
    <property type="match status" value="1"/>
</dbReference>
<accession>A0A1I0HUY2</accession>